<protein>
    <submittedName>
        <fullName evidence="4">DUF4232 domain-containing protein</fullName>
    </submittedName>
</protein>
<feature type="region of interest" description="Disordered" evidence="1">
    <location>
        <begin position="38"/>
        <end position="79"/>
    </location>
</feature>
<comment type="caution">
    <text evidence="4">The sequence shown here is derived from an EMBL/GenBank/DDBJ whole genome shotgun (WGS) entry which is preliminary data.</text>
</comment>
<accession>A0ABU0ZQZ5</accession>
<keyword evidence="2" id="KW-0812">Transmembrane</keyword>
<dbReference type="RefSeq" id="WP_308715616.1">
    <property type="nucleotide sequence ID" value="NZ_JAVHUY010000029.1"/>
</dbReference>
<feature type="transmembrane region" description="Helical" evidence="2">
    <location>
        <begin position="12"/>
        <end position="30"/>
    </location>
</feature>
<proteinExistence type="predicted"/>
<dbReference type="Pfam" id="PF14016">
    <property type="entry name" value="DUF4232"/>
    <property type="match status" value="1"/>
</dbReference>
<keyword evidence="5" id="KW-1185">Reference proteome</keyword>
<dbReference type="Proteomes" id="UP001230908">
    <property type="component" value="Unassembled WGS sequence"/>
</dbReference>
<evidence type="ECO:0000259" key="3">
    <source>
        <dbReference type="Pfam" id="PF14016"/>
    </source>
</evidence>
<evidence type="ECO:0000256" key="1">
    <source>
        <dbReference type="SAM" id="MobiDB-lite"/>
    </source>
</evidence>
<keyword evidence="2" id="KW-0472">Membrane</keyword>
<sequence>MERAPRPWTWPLVRLAVGVALAAPIAVLAVDRLADADRRGGTPSGAAPVEALPGVTTTPPPPPSPSPAACPESGLSARPGAEDAAMGLRVLRIVVTNCGARTQTLRGHPPVRVLDEDRQPLDVTAGAGSAGVASVPSFDVAPATVTLRPGERAVAAVLWRNLVTDPSVRATEGHYLEVVVGSSAQVIAAEQVIDLGNTGKLGVAPWTAYPVTPSGDAVRGG</sequence>
<name>A0ABU0ZQZ5_9ACTN</name>
<feature type="domain" description="DUF4232" evidence="3">
    <location>
        <begin position="70"/>
        <end position="207"/>
    </location>
</feature>
<dbReference type="EMBL" id="JAVHUY010000029">
    <property type="protein sequence ID" value="MDQ7908347.1"/>
    <property type="molecule type" value="Genomic_DNA"/>
</dbReference>
<evidence type="ECO:0000313" key="5">
    <source>
        <dbReference type="Proteomes" id="UP001230908"/>
    </source>
</evidence>
<keyword evidence="2" id="KW-1133">Transmembrane helix</keyword>
<feature type="compositionally biased region" description="Pro residues" evidence="1">
    <location>
        <begin position="58"/>
        <end position="68"/>
    </location>
</feature>
<dbReference type="InterPro" id="IPR025326">
    <property type="entry name" value="DUF4232"/>
</dbReference>
<gene>
    <name evidence="4" type="ORF">RB614_27850</name>
</gene>
<evidence type="ECO:0000313" key="4">
    <source>
        <dbReference type="EMBL" id="MDQ7908347.1"/>
    </source>
</evidence>
<reference evidence="4 5" key="1">
    <citation type="submission" date="2023-08" db="EMBL/GenBank/DDBJ databases">
        <title>Phytohabitans sansha sp. nov., isolated from marine sediment.</title>
        <authorList>
            <person name="Zhao Y."/>
            <person name="Yi K."/>
        </authorList>
    </citation>
    <scope>NUCLEOTIDE SEQUENCE [LARGE SCALE GENOMIC DNA]</scope>
    <source>
        <strain evidence="4 5">ZYX-F-186</strain>
    </source>
</reference>
<evidence type="ECO:0000256" key="2">
    <source>
        <dbReference type="SAM" id="Phobius"/>
    </source>
</evidence>
<organism evidence="4 5">
    <name type="scientific">Phytohabitans maris</name>
    <dbReference type="NCBI Taxonomy" id="3071409"/>
    <lineage>
        <taxon>Bacteria</taxon>
        <taxon>Bacillati</taxon>
        <taxon>Actinomycetota</taxon>
        <taxon>Actinomycetes</taxon>
        <taxon>Micromonosporales</taxon>
        <taxon>Micromonosporaceae</taxon>
    </lineage>
</organism>